<evidence type="ECO:0000256" key="3">
    <source>
        <dbReference type="ARBA" id="ARBA00023211"/>
    </source>
</evidence>
<feature type="active site" description="Nucleophile" evidence="6">
    <location>
        <position position="164"/>
    </location>
</feature>
<dbReference type="InterPro" id="IPR022830">
    <property type="entry name" value="Indigdn_synthA-like"/>
</dbReference>
<keyword evidence="8" id="KW-1185">Reference proteome</keyword>
<comment type="subunit">
    <text evidence="6">Homotrimer.</text>
</comment>
<keyword evidence="5 6" id="KW-0326">Glycosidase</keyword>
<dbReference type="EMBL" id="MZMT01000037">
    <property type="protein sequence ID" value="PIO43570.1"/>
    <property type="molecule type" value="Genomic_DNA"/>
</dbReference>
<comment type="similarity">
    <text evidence="6">Belongs to the pseudouridine-5'-phosphate glycosidase family.</text>
</comment>
<comment type="catalytic activity">
    <reaction evidence="6">
        <text>D-ribose 5-phosphate + uracil = psi-UMP + H2O</text>
        <dbReference type="Rhea" id="RHEA:18337"/>
        <dbReference type="ChEBI" id="CHEBI:15377"/>
        <dbReference type="ChEBI" id="CHEBI:17568"/>
        <dbReference type="ChEBI" id="CHEBI:58380"/>
        <dbReference type="ChEBI" id="CHEBI:78346"/>
        <dbReference type="EC" id="4.2.1.70"/>
    </reaction>
</comment>
<dbReference type="OrthoDB" id="9805870at2"/>
<accession>A0A2N9VVQ2</accession>
<dbReference type="PANTHER" id="PTHR42909">
    <property type="entry name" value="ZGC:136858"/>
    <property type="match status" value="1"/>
</dbReference>
<dbReference type="Pfam" id="PF04227">
    <property type="entry name" value="Indigoidine_A"/>
    <property type="match status" value="1"/>
</dbReference>
<evidence type="ECO:0000256" key="1">
    <source>
        <dbReference type="ARBA" id="ARBA00022723"/>
    </source>
</evidence>
<reference evidence="8" key="1">
    <citation type="journal article" date="2017" name="Int J Environ Stud">
        <title>Does the Miocene-Pliocene relict legume Oxytropis triphylla form nitrogen-fixing nodules with a combination of bacterial strains?</title>
        <authorList>
            <person name="Safronova V."/>
            <person name="Belimov A."/>
            <person name="Sazanova A."/>
            <person name="Kuznetsova I."/>
            <person name="Popova J."/>
            <person name="Andronov E."/>
            <person name="Verkhozina A."/>
            <person name="Tikhonovich I."/>
        </authorList>
    </citation>
    <scope>NUCLEOTIDE SEQUENCE [LARGE SCALE GENOMIC DNA]</scope>
    <source>
        <strain evidence="8">Tri-38</strain>
    </source>
</reference>
<dbReference type="GO" id="GO:0004730">
    <property type="term" value="F:pseudouridylate synthase activity"/>
    <property type="evidence" value="ECO:0007669"/>
    <property type="project" value="UniProtKB-UniRule"/>
</dbReference>
<organism evidence="7 8">
    <name type="scientific">Phyllobacterium zundukense</name>
    <dbReference type="NCBI Taxonomy" id="1867719"/>
    <lineage>
        <taxon>Bacteria</taxon>
        <taxon>Pseudomonadati</taxon>
        <taxon>Pseudomonadota</taxon>
        <taxon>Alphaproteobacteria</taxon>
        <taxon>Hyphomicrobiales</taxon>
        <taxon>Phyllobacteriaceae</taxon>
        <taxon>Phyllobacterium</taxon>
    </lineage>
</organism>
<proteinExistence type="inferred from homology"/>
<keyword evidence="3 6" id="KW-0464">Manganese</keyword>
<feature type="binding site" evidence="6">
    <location>
        <position position="111"/>
    </location>
    <ligand>
        <name>substrate</name>
    </ligand>
</feature>
<evidence type="ECO:0000256" key="6">
    <source>
        <dbReference type="HAMAP-Rule" id="MF_01876"/>
    </source>
</evidence>
<dbReference type="GO" id="GO:0046872">
    <property type="term" value="F:metal ion binding"/>
    <property type="evidence" value="ECO:0007669"/>
    <property type="project" value="UniProtKB-KW"/>
</dbReference>
<dbReference type="EC" id="4.2.1.70" evidence="6"/>
<protein>
    <recommendedName>
        <fullName evidence="6">Pseudouridine-5'-phosphate glycosidase</fullName>
        <shortName evidence="6">PsiMP glycosidase</shortName>
        <ecNumber evidence="6">4.2.1.70</ecNumber>
    </recommendedName>
</protein>
<dbReference type="GO" id="GO:0016798">
    <property type="term" value="F:hydrolase activity, acting on glycosyl bonds"/>
    <property type="evidence" value="ECO:0007669"/>
    <property type="project" value="UniProtKB-KW"/>
</dbReference>
<feature type="binding site" evidence="6">
    <location>
        <position position="143"/>
    </location>
    <ligand>
        <name>Mn(2+)</name>
        <dbReference type="ChEBI" id="CHEBI:29035"/>
    </ligand>
</feature>
<dbReference type="PANTHER" id="PTHR42909:SF1">
    <property type="entry name" value="CARBOHYDRATE KINASE PFKB DOMAIN-CONTAINING PROTEIN"/>
    <property type="match status" value="1"/>
</dbReference>
<dbReference type="KEGG" id="pht:BLM14_06400"/>
<keyword evidence="1 6" id="KW-0479">Metal-binding</keyword>
<feature type="active site" description="Proton donor" evidence="6">
    <location>
        <position position="30"/>
    </location>
</feature>
<dbReference type="GO" id="GO:0046113">
    <property type="term" value="P:nucleobase catabolic process"/>
    <property type="evidence" value="ECO:0007669"/>
    <property type="project" value="UniProtKB-UniRule"/>
</dbReference>
<dbReference type="RefSeq" id="WP_099998630.1">
    <property type="nucleotide sequence ID" value="NZ_CP017940.1"/>
</dbReference>
<gene>
    <name evidence="6" type="primary">psuG</name>
    <name evidence="7" type="ORF">B5P45_16785</name>
</gene>
<name>A0A2N9VVQ2_9HYPH</name>
<dbReference type="Proteomes" id="UP000232163">
    <property type="component" value="Unassembled WGS sequence"/>
</dbReference>
<evidence type="ECO:0000256" key="5">
    <source>
        <dbReference type="ARBA" id="ARBA00023295"/>
    </source>
</evidence>
<dbReference type="AlphaFoldDB" id="A0A2N9VVQ2"/>
<evidence type="ECO:0000313" key="8">
    <source>
        <dbReference type="Proteomes" id="UP000232163"/>
    </source>
</evidence>
<feature type="binding site" evidence="6">
    <location>
        <begin position="145"/>
        <end position="147"/>
    </location>
    <ligand>
        <name>substrate</name>
    </ligand>
</feature>
<comment type="cofactor">
    <cofactor evidence="6">
        <name>Mn(2+)</name>
        <dbReference type="ChEBI" id="CHEBI:29035"/>
    </cofactor>
    <text evidence="6">Binds 1 Mn(2+) ion per subunit.</text>
</comment>
<dbReference type="Gene3D" id="3.40.1790.10">
    <property type="entry name" value="Indigoidine synthase domain"/>
    <property type="match status" value="1"/>
</dbReference>
<keyword evidence="4 6" id="KW-0456">Lyase</keyword>
<feature type="binding site" evidence="6">
    <location>
        <position position="91"/>
    </location>
    <ligand>
        <name>substrate</name>
    </ligand>
</feature>
<dbReference type="SUPFAM" id="SSF110581">
    <property type="entry name" value="Indigoidine synthase A-like"/>
    <property type="match status" value="1"/>
</dbReference>
<dbReference type="HAMAP" id="MF_01876">
    <property type="entry name" value="PsiMP_glycosidase"/>
    <property type="match status" value="1"/>
</dbReference>
<sequence length="309" mass="31968">MTTKALNPFTDIAPEVQKALDAGRPVVALESTIITHGMPYPDNSRMAADVEAIIIEEGAVPATIAIVDGRLKIGLSAEEREALAQVKGAMKLSRADLAFALAEGRTGGTTVAATMLAAHLAGIRVFATGGIGGVHKGAEQSFDISADLEELGRTPVIVVSAGAKAILDIEKTLEVLETKGVPVVVHGSDTLPAFWSRQSPIKAPLRLDTAKAIAEFQAAREAIGVVGGMLIANPIPEASEIPAGIMSGYISEAIARAKKNGVTGKAVTPYLLSEILDITKGTSLKANIALVENNARLAAKIAVALSTLK</sequence>
<dbReference type="GO" id="GO:0005737">
    <property type="term" value="C:cytoplasm"/>
    <property type="evidence" value="ECO:0007669"/>
    <property type="project" value="TreeGrafter"/>
</dbReference>
<comment type="function">
    <text evidence="6">Catalyzes the reversible cleavage of pseudouridine 5'-phosphate (PsiMP) to ribose 5-phosphate and uracil. Functions biologically in the cleavage direction, as part of a pseudouridine degradation pathway.</text>
</comment>
<dbReference type="InterPro" id="IPR007342">
    <property type="entry name" value="PsuG"/>
</dbReference>
<keyword evidence="2 6" id="KW-0378">Hydrolase</keyword>
<evidence type="ECO:0000313" key="7">
    <source>
        <dbReference type="EMBL" id="PIO43570.1"/>
    </source>
</evidence>
<evidence type="ECO:0000256" key="4">
    <source>
        <dbReference type="ARBA" id="ARBA00023239"/>
    </source>
</evidence>
<comment type="caution">
    <text evidence="7">The sequence shown here is derived from an EMBL/GenBank/DDBJ whole genome shotgun (WGS) entry which is preliminary data.</text>
</comment>
<evidence type="ECO:0000256" key="2">
    <source>
        <dbReference type="ARBA" id="ARBA00022801"/>
    </source>
</evidence>